<dbReference type="AlphaFoldDB" id="A0A645GUV8"/>
<reference evidence="2" key="1">
    <citation type="submission" date="2019-08" db="EMBL/GenBank/DDBJ databases">
        <authorList>
            <person name="Kucharzyk K."/>
            <person name="Murdoch R.W."/>
            <person name="Higgins S."/>
            <person name="Loffler F."/>
        </authorList>
    </citation>
    <scope>NUCLEOTIDE SEQUENCE</scope>
</reference>
<dbReference type="Pfam" id="PF00005">
    <property type="entry name" value="ABC_tran"/>
    <property type="match status" value="1"/>
</dbReference>
<proteinExistence type="predicted"/>
<accession>A0A645GUV8</accession>
<dbReference type="InterPro" id="IPR027417">
    <property type="entry name" value="P-loop_NTPase"/>
</dbReference>
<dbReference type="GO" id="GO:0005524">
    <property type="term" value="F:ATP binding"/>
    <property type="evidence" value="ECO:0007669"/>
    <property type="project" value="InterPro"/>
</dbReference>
<gene>
    <name evidence="2" type="ORF">SDC9_177493</name>
</gene>
<dbReference type="GO" id="GO:0016887">
    <property type="term" value="F:ATP hydrolysis activity"/>
    <property type="evidence" value="ECO:0007669"/>
    <property type="project" value="InterPro"/>
</dbReference>
<comment type="caution">
    <text evidence="2">The sequence shown here is derived from an EMBL/GenBank/DDBJ whole genome shotgun (WGS) entry which is preliminary data.</text>
</comment>
<evidence type="ECO:0000313" key="2">
    <source>
        <dbReference type="EMBL" id="MPN30036.1"/>
    </source>
</evidence>
<evidence type="ECO:0000259" key="1">
    <source>
        <dbReference type="Pfam" id="PF00005"/>
    </source>
</evidence>
<dbReference type="Gene3D" id="3.40.50.300">
    <property type="entry name" value="P-loop containing nucleotide triphosphate hydrolases"/>
    <property type="match status" value="1"/>
</dbReference>
<dbReference type="GO" id="GO:0015421">
    <property type="term" value="F:ABC-type oligopeptide transporter activity"/>
    <property type="evidence" value="ECO:0007669"/>
    <property type="project" value="TreeGrafter"/>
</dbReference>
<dbReference type="PANTHER" id="PTHR43394:SF1">
    <property type="entry name" value="ATP-BINDING CASSETTE SUB-FAMILY B MEMBER 10, MITOCHONDRIAL"/>
    <property type="match status" value="1"/>
</dbReference>
<dbReference type="PANTHER" id="PTHR43394">
    <property type="entry name" value="ATP-DEPENDENT PERMEASE MDL1, MITOCHONDRIAL"/>
    <property type="match status" value="1"/>
</dbReference>
<name>A0A645GUV8_9ZZZZ</name>
<protein>
    <recommendedName>
        <fullName evidence="1">ABC transporter domain-containing protein</fullName>
    </recommendedName>
</protein>
<sequence length="165" mass="18795">MGCNGKGKTTLVNLIIGLNQDYSGNIFYNNVNIEDLDLYYMRKNLFGITEQEPNLINDSIRNNLTFGDSSLSDETIKKYISNLGISSFILDLPNKLDYEISDKNSNISGGEKQKISLLKAFVKNPDIIIFFTLRRRWRRCGIPHRSPAAFRSSVQIPAPNIRRSF</sequence>
<dbReference type="EMBL" id="VSSQ01081000">
    <property type="protein sequence ID" value="MPN30036.1"/>
    <property type="molecule type" value="Genomic_DNA"/>
</dbReference>
<feature type="domain" description="ABC transporter" evidence="1">
    <location>
        <begin position="1"/>
        <end position="129"/>
    </location>
</feature>
<dbReference type="InterPro" id="IPR039421">
    <property type="entry name" value="Type_1_exporter"/>
</dbReference>
<dbReference type="SUPFAM" id="SSF52540">
    <property type="entry name" value="P-loop containing nucleoside triphosphate hydrolases"/>
    <property type="match status" value="1"/>
</dbReference>
<dbReference type="InterPro" id="IPR003439">
    <property type="entry name" value="ABC_transporter-like_ATP-bd"/>
</dbReference>
<organism evidence="2">
    <name type="scientific">bioreactor metagenome</name>
    <dbReference type="NCBI Taxonomy" id="1076179"/>
    <lineage>
        <taxon>unclassified sequences</taxon>
        <taxon>metagenomes</taxon>
        <taxon>ecological metagenomes</taxon>
    </lineage>
</organism>